<comment type="caution">
    <text evidence="1">The sequence shown here is derived from an EMBL/GenBank/DDBJ whole genome shotgun (WGS) entry which is preliminary data.</text>
</comment>
<proteinExistence type="predicted"/>
<gene>
    <name evidence="1" type="ORF">L195_g028255</name>
</gene>
<evidence type="ECO:0000313" key="2">
    <source>
        <dbReference type="Proteomes" id="UP000236291"/>
    </source>
</evidence>
<reference evidence="1 2" key="1">
    <citation type="journal article" date="2014" name="Am. J. Bot.">
        <title>Genome assembly and annotation for red clover (Trifolium pratense; Fabaceae).</title>
        <authorList>
            <person name="Istvanek J."/>
            <person name="Jaros M."/>
            <person name="Krenek A."/>
            <person name="Repkova J."/>
        </authorList>
    </citation>
    <scope>NUCLEOTIDE SEQUENCE [LARGE SCALE GENOMIC DNA]</scope>
    <source>
        <strain evidence="2">cv. Tatra</strain>
        <tissue evidence="1">Young leaves</tissue>
    </source>
</reference>
<dbReference type="Proteomes" id="UP000236291">
    <property type="component" value="Unassembled WGS sequence"/>
</dbReference>
<name>A0A2K3L1E6_TRIPR</name>
<protein>
    <submittedName>
        <fullName evidence="1">Uncharacterized protein</fullName>
    </submittedName>
</protein>
<organism evidence="1 2">
    <name type="scientific">Trifolium pratense</name>
    <name type="common">Red clover</name>
    <dbReference type="NCBI Taxonomy" id="57577"/>
    <lineage>
        <taxon>Eukaryota</taxon>
        <taxon>Viridiplantae</taxon>
        <taxon>Streptophyta</taxon>
        <taxon>Embryophyta</taxon>
        <taxon>Tracheophyta</taxon>
        <taxon>Spermatophyta</taxon>
        <taxon>Magnoliopsida</taxon>
        <taxon>eudicotyledons</taxon>
        <taxon>Gunneridae</taxon>
        <taxon>Pentapetalae</taxon>
        <taxon>rosids</taxon>
        <taxon>fabids</taxon>
        <taxon>Fabales</taxon>
        <taxon>Fabaceae</taxon>
        <taxon>Papilionoideae</taxon>
        <taxon>50 kb inversion clade</taxon>
        <taxon>NPAAA clade</taxon>
        <taxon>Hologalegina</taxon>
        <taxon>IRL clade</taxon>
        <taxon>Trifolieae</taxon>
        <taxon>Trifolium</taxon>
    </lineage>
</organism>
<sequence>MDDPRTSLVTRTFCCQTFSGNFCQTFSTKELSERAYALPSQMKNLLGKYLMNLLNTMVGIALNRLS</sequence>
<evidence type="ECO:0000313" key="1">
    <source>
        <dbReference type="EMBL" id="PNX72365.1"/>
    </source>
</evidence>
<reference evidence="1 2" key="2">
    <citation type="journal article" date="2017" name="Front. Plant Sci.">
        <title>Gene Classification and Mining of Molecular Markers Useful in Red Clover (Trifolium pratense) Breeding.</title>
        <authorList>
            <person name="Istvanek J."/>
            <person name="Dluhosova J."/>
            <person name="Dluhos P."/>
            <person name="Patkova L."/>
            <person name="Nedelnik J."/>
            <person name="Repkova J."/>
        </authorList>
    </citation>
    <scope>NUCLEOTIDE SEQUENCE [LARGE SCALE GENOMIC DNA]</scope>
    <source>
        <strain evidence="2">cv. Tatra</strain>
        <tissue evidence="1">Young leaves</tissue>
    </source>
</reference>
<accession>A0A2K3L1E6</accession>
<dbReference type="EMBL" id="ASHM01024552">
    <property type="protein sequence ID" value="PNX72365.1"/>
    <property type="molecule type" value="Genomic_DNA"/>
</dbReference>
<dbReference type="AlphaFoldDB" id="A0A2K3L1E6"/>